<protein>
    <recommendedName>
        <fullName evidence="15">Mitochondrial import inner membrane translocase subunit TIM17</fullName>
    </recommendedName>
</protein>
<proteinExistence type="inferred from homology"/>
<feature type="transmembrane region" description="Helical" evidence="12">
    <location>
        <begin position="124"/>
        <end position="145"/>
    </location>
</feature>
<evidence type="ECO:0000256" key="12">
    <source>
        <dbReference type="SAM" id="Phobius"/>
    </source>
</evidence>
<evidence type="ECO:0000256" key="5">
    <source>
        <dbReference type="ARBA" id="ARBA00022692"/>
    </source>
</evidence>
<dbReference type="Proteomes" id="UP000215902">
    <property type="component" value="Unassembled WGS sequence"/>
</dbReference>
<feature type="transmembrane region" description="Helical" evidence="12">
    <location>
        <begin position="70"/>
        <end position="95"/>
    </location>
</feature>
<keyword evidence="14" id="KW-1185">Reference proteome</keyword>
<evidence type="ECO:0000256" key="3">
    <source>
        <dbReference type="ARBA" id="ARBA00008444"/>
    </source>
</evidence>
<dbReference type="PANTHER" id="PTHR10485">
    <property type="entry name" value="MITOCHONDRIAL IMPORT INNER MEMBRANE TRANSLOCASE SUBUNIT TIM-17"/>
    <property type="match status" value="1"/>
</dbReference>
<evidence type="ECO:0000256" key="10">
    <source>
        <dbReference type="ARBA" id="ARBA00023128"/>
    </source>
</evidence>
<keyword evidence="7" id="KW-0653">Protein transport</keyword>
<dbReference type="GO" id="GO:0030150">
    <property type="term" value="P:protein import into mitochondrial matrix"/>
    <property type="evidence" value="ECO:0007669"/>
    <property type="project" value="TreeGrafter"/>
</dbReference>
<dbReference type="Pfam" id="PF02466">
    <property type="entry name" value="Tim17"/>
    <property type="match status" value="1"/>
</dbReference>
<evidence type="ECO:0000256" key="8">
    <source>
        <dbReference type="ARBA" id="ARBA00022989"/>
    </source>
</evidence>
<gene>
    <name evidence="13" type="ORF">BOX15_Mlig020013g1</name>
</gene>
<evidence type="ECO:0000313" key="13">
    <source>
        <dbReference type="EMBL" id="PAA49616.1"/>
    </source>
</evidence>
<keyword evidence="10" id="KW-0496">Mitochondrion</keyword>
<evidence type="ECO:0000313" key="14">
    <source>
        <dbReference type="Proteomes" id="UP000215902"/>
    </source>
</evidence>
<evidence type="ECO:0000256" key="7">
    <source>
        <dbReference type="ARBA" id="ARBA00022927"/>
    </source>
</evidence>
<evidence type="ECO:0000256" key="6">
    <source>
        <dbReference type="ARBA" id="ARBA00022792"/>
    </source>
</evidence>
<dbReference type="GO" id="GO:0008320">
    <property type="term" value="F:protein transmembrane transporter activity"/>
    <property type="evidence" value="ECO:0007669"/>
    <property type="project" value="TreeGrafter"/>
</dbReference>
<reference evidence="13 14" key="1">
    <citation type="submission" date="2017-06" db="EMBL/GenBank/DDBJ databases">
        <title>A platform for efficient transgenesis in Macrostomum lignano, a flatworm model organism for stem cell research.</title>
        <authorList>
            <person name="Berezikov E."/>
        </authorList>
    </citation>
    <scope>NUCLEOTIDE SEQUENCE [LARGE SCALE GENOMIC DNA]</scope>
    <source>
        <strain evidence="13">DV1</strain>
        <tissue evidence="13">Whole organism</tissue>
    </source>
</reference>
<comment type="caution">
    <text evidence="13">The sequence shown here is derived from an EMBL/GenBank/DDBJ whole genome shotgun (WGS) entry which is preliminary data.</text>
</comment>
<dbReference type="GO" id="GO:0005744">
    <property type="term" value="C:TIM23 mitochondrial import inner membrane translocase complex"/>
    <property type="evidence" value="ECO:0007669"/>
    <property type="project" value="TreeGrafter"/>
</dbReference>
<organism evidence="13 14">
    <name type="scientific">Macrostomum lignano</name>
    <dbReference type="NCBI Taxonomy" id="282301"/>
    <lineage>
        <taxon>Eukaryota</taxon>
        <taxon>Metazoa</taxon>
        <taxon>Spiralia</taxon>
        <taxon>Lophotrochozoa</taxon>
        <taxon>Platyhelminthes</taxon>
        <taxon>Rhabditophora</taxon>
        <taxon>Macrostomorpha</taxon>
        <taxon>Macrostomida</taxon>
        <taxon>Macrostomidae</taxon>
        <taxon>Macrostomum</taxon>
    </lineage>
</organism>
<dbReference type="AlphaFoldDB" id="A0A267DKD2"/>
<dbReference type="PANTHER" id="PTHR10485:SF0">
    <property type="entry name" value="AT05822P-RELATED"/>
    <property type="match status" value="1"/>
</dbReference>
<keyword evidence="9" id="KW-0811">Translocation</keyword>
<comment type="similarity">
    <text evidence="3">Belongs to the Tim17/Tim22/Tim23 family.</text>
</comment>
<accession>A0A267DKD2</accession>
<evidence type="ECO:0000256" key="2">
    <source>
        <dbReference type="ARBA" id="ARBA00004448"/>
    </source>
</evidence>
<keyword evidence="5 12" id="KW-0812">Transmembrane</keyword>
<evidence type="ECO:0000256" key="4">
    <source>
        <dbReference type="ARBA" id="ARBA00022448"/>
    </source>
</evidence>
<keyword evidence="8 12" id="KW-1133">Transmembrane helix</keyword>
<name>A0A267DKD2_9PLAT</name>
<feature type="transmembrane region" description="Helical" evidence="12">
    <location>
        <begin position="30"/>
        <end position="49"/>
    </location>
</feature>
<evidence type="ECO:0000256" key="9">
    <source>
        <dbReference type="ARBA" id="ARBA00023010"/>
    </source>
</evidence>
<keyword evidence="11 12" id="KW-0472">Membrane</keyword>
<sequence>MIAYKPVEVIVPPPNHYCQTSPWRIVSDLGGAYTMGAIGGTLVYFYKGYRTAPSSQHMRLISALSNVRQRAPALGGAFAMWGGTFATTECSLIYLRQKEDPYNSIMSGAATGALLAVRQGPAAMVAQALIGAVLLGLIEGMGIVFTRIMPSILAVEAEAAGGAG</sequence>
<dbReference type="EMBL" id="NIVC01003828">
    <property type="protein sequence ID" value="PAA49616.1"/>
    <property type="molecule type" value="Genomic_DNA"/>
</dbReference>
<keyword evidence="6" id="KW-0999">Mitochondrion inner membrane</keyword>
<dbReference type="STRING" id="282301.A0A267DKD2"/>
<comment type="function">
    <text evidence="1">Essential component of the TIM23 complex, a complex that mediates the translocation of transit peptide-containing proteins across the mitochondrial inner membrane.</text>
</comment>
<dbReference type="OrthoDB" id="2261329at2759"/>
<keyword evidence="4" id="KW-0813">Transport</keyword>
<evidence type="ECO:0000256" key="1">
    <source>
        <dbReference type="ARBA" id="ARBA00002959"/>
    </source>
</evidence>
<comment type="subcellular location">
    <subcellularLocation>
        <location evidence="2">Mitochondrion inner membrane</location>
        <topology evidence="2">Multi-pass membrane protein</topology>
    </subcellularLocation>
</comment>
<evidence type="ECO:0000256" key="11">
    <source>
        <dbReference type="ARBA" id="ARBA00023136"/>
    </source>
</evidence>
<evidence type="ECO:0008006" key="15">
    <source>
        <dbReference type="Google" id="ProtNLM"/>
    </source>
</evidence>